<dbReference type="Gene3D" id="1.10.260.40">
    <property type="entry name" value="lambda repressor-like DNA-binding domains"/>
    <property type="match status" value="1"/>
</dbReference>
<dbReference type="PANTHER" id="PTHR46558">
    <property type="entry name" value="TRACRIPTIONAL REGULATORY PROTEIN-RELATED-RELATED"/>
    <property type="match status" value="1"/>
</dbReference>
<protein>
    <submittedName>
        <fullName evidence="3">HTH-type transcriptional regulator type 3</fullName>
    </submittedName>
</protein>
<accession>K0AZQ7</accession>
<proteinExistence type="predicted"/>
<dbReference type="CDD" id="cd00093">
    <property type="entry name" value="HTH_XRE"/>
    <property type="match status" value="1"/>
</dbReference>
<evidence type="ECO:0000313" key="4">
    <source>
        <dbReference type="Proteomes" id="UP000006094"/>
    </source>
</evidence>
<dbReference type="Proteomes" id="UP000006094">
    <property type="component" value="Chromosome"/>
</dbReference>
<keyword evidence="1" id="KW-0238">DNA-binding</keyword>
<dbReference type="PROSITE" id="PS50943">
    <property type="entry name" value="HTH_CROC1"/>
    <property type="match status" value="1"/>
</dbReference>
<evidence type="ECO:0000313" key="3">
    <source>
        <dbReference type="EMBL" id="AFS77841.1"/>
    </source>
</evidence>
<dbReference type="AlphaFoldDB" id="K0AZQ7"/>
<dbReference type="Pfam" id="PF01381">
    <property type="entry name" value="HTH_3"/>
    <property type="match status" value="1"/>
</dbReference>
<dbReference type="KEGG" id="cad:Curi_c07680"/>
<keyword evidence="4" id="KW-1185">Reference proteome</keyword>
<dbReference type="InterPro" id="IPR001387">
    <property type="entry name" value="Cro/C1-type_HTH"/>
</dbReference>
<feature type="domain" description="HTH cro/C1-type" evidence="2">
    <location>
        <begin position="10"/>
        <end position="64"/>
    </location>
</feature>
<dbReference type="HOGENOM" id="CLU_066192_17_6_9"/>
<dbReference type="RefSeq" id="WP_014966978.1">
    <property type="nucleotide sequence ID" value="NC_018664.1"/>
</dbReference>
<dbReference type="GO" id="GO:0003677">
    <property type="term" value="F:DNA binding"/>
    <property type="evidence" value="ECO:0007669"/>
    <property type="project" value="UniProtKB-KW"/>
</dbReference>
<dbReference type="EMBL" id="CP003326">
    <property type="protein sequence ID" value="AFS77841.1"/>
    <property type="molecule type" value="Genomic_DNA"/>
</dbReference>
<evidence type="ECO:0000259" key="2">
    <source>
        <dbReference type="PROSITE" id="PS50943"/>
    </source>
</evidence>
<dbReference type="eggNOG" id="COG1396">
    <property type="taxonomic scope" value="Bacteria"/>
</dbReference>
<evidence type="ECO:0000256" key="1">
    <source>
        <dbReference type="ARBA" id="ARBA00023125"/>
    </source>
</evidence>
<dbReference type="SMART" id="SM00530">
    <property type="entry name" value="HTH_XRE"/>
    <property type="match status" value="1"/>
</dbReference>
<dbReference type="SUPFAM" id="SSF47413">
    <property type="entry name" value="lambda repressor-like DNA-binding domains"/>
    <property type="match status" value="1"/>
</dbReference>
<sequence>MDNVYLGSRIKELRRHKNLTQEQLAELVNISTTHIGQIERGERGASLDTLISICNCLEVTLDYLLKDYIDNEDELLRNQWNVMLKGRSDKEKDLVIKMVRTLIEGLDECKE</sequence>
<dbReference type="PANTHER" id="PTHR46558:SF11">
    <property type="entry name" value="HTH-TYPE TRANSCRIPTIONAL REGULATOR XRE"/>
    <property type="match status" value="1"/>
</dbReference>
<organism evidence="3 4">
    <name type="scientific">Gottschalkia acidurici (strain ATCC 7906 / DSM 604 / BCRC 14475 / CIP 104303 / KCTC 5404 / NCIMB 10678 / 9a)</name>
    <name type="common">Clostridium acidurici</name>
    <dbReference type="NCBI Taxonomy" id="1128398"/>
    <lineage>
        <taxon>Bacteria</taxon>
        <taxon>Bacillati</taxon>
        <taxon>Bacillota</taxon>
        <taxon>Tissierellia</taxon>
        <taxon>Tissierellales</taxon>
        <taxon>Gottschalkiaceae</taxon>
        <taxon>Gottschalkia</taxon>
    </lineage>
</organism>
<name>K0AZQ7_GOTA9</name>
<gene>
    <name evidence="3" type="ordered locus">Curi_c07680</name>
</gene>
<dbReference type="InterPro" id="IPR010982">
    <property type="entry name" value="Lambda_DNA-bd_dom_sf"/>
</dbReference>
<reference evidence="3 4" key="1">
    <citation type="journal article" date="2012" name="PLoS ONE">
        <title>The purine-utilizing bacterium Clostridium acidurici 9a: a genome-guided metabolic reconsideration.</title>
        <authorList>
            <person name="Hartwich K."/>
            <person name="Poehlein A."/>
            <person name="Daniel R."/>
        </authorList>
    </citation>
    <scope>NUCLEOTIDE SEQUENCE [LARGE SCALE GENOMIC DNA]</scope>
    <source>
        <strain evidence="4">ATCC 7906 / DSM 604 / BCRC 14475 / CIP 104303 / KCTC 5404 / NCIMB 10678 / 9a</strain>
    </source>
</reference>